<dbReference type="STRING" id="644352.J3NGC3"/>
<feature type="region of interest" description="Disordered" evidence="1">
    <location>
        <begin position="578"/>
        <end position="597"/>
    </location>
</feature>
<dbReference type="EMBL" id="GL385395">
    <property type="protein sequence ID" value="EJT80313.1"/>
    <property type="molecule type" value="Genomic_DNA"/>
</dbReference>
<evidence type="ECO:0000313" key="2">
    <source>
        <dbReference type="EMBL" id="EJT80313.1"/>
    </source>
</evidence>
<protein>
    <submittedName>
        <fullName evidence="2">F-box domain-containing protein</fullName>
    </submittedName>
</protein>
<organism evidence="2">
    <name type="scientific">Gaeumannomyces tritici (strain R3-111a-1)</name>
    <name type="common">Wheat and barley take-all root rot fungus</name>
    <name type="synonym">Gaeumannomyces graminis var. tritici</name>
    <dbReference type="NCBI Taxonomy" id="644352"/>
    <lineage>
        <taxon>Eukaryota</taxon>
        <taxon>Fungi</taxon>
        <taxon>Dikarya</taxon>
        <taxon>Ascomycota</taxon>
        <taxon>Pezizomycotina</taxon>
        <taxon>Sordariomycetes</taxon>
        <taxon>Sordariomycetidae</taxon>
        <taxon>Magnaporthales</taxon>
        <taxon>Magnaporthaceae</taxon>
        <taxon>Gaeumannomyces</taxon>
    </lineage>
</organism>
<sequence>MGFLPSAIRKMRFFRRKDKNKEAASPGGGRAEDARAAAHDAYGGAYGHGNGYAYGHGGGAGRLYAPSPASSRLLAHLPDAILERIFTFVCPHSADNSYETHEHSSLVDACMLCDMRDLAHCVAVCRQWKKPARKCLYNSIRIDAVHFCEREAYLSDKRKRRSFFDRNGSPEDPAKARLKLLCRTLREDPTRLGVLVRYFKTSYMLRESSQADLARTIAVLPNLLYVDLPEGLFADEHAYLTLRLEVQARCRNLRKMTYMAGAERSFELLASGIWPNLEVLDLQRVQADPVTLRHVIGSLPNLQALKVSEMPAFVDDVLFQHPHEMVPPFPALEELLIRDANGLTAEGLIQYLASPDARAKLTTLNLTNTGVGVWDLHKVLSQATSLTTLVFVASVTSPLPTAAGTHDIPPLRSRSLSTLNWEITAAASTGILGPSATATYYNYLSGSLLSGGLPALSAIYVRDQNFPDSLLGTHLPPTPAFAGGAFAARPSTSGSASPAQTRTFGAGGGFNNLNMGGGSTASPPTLKPFAAGHNPRFSSNNPFAAMIPMQQIQTLEVFTKGSDELDWAVVKVDSGYGGGGGHRRGGSFGSIALPERPHSSYGLTPESITTWGPNTTRKSVFLGDGAGGFLAVPDTPSGGQPNPYMPAERRGSSSSARRPNLGSGGGVGGSAVSDEWPLPYSPSDRKKDRKDLWR</sequence>
<dbReference type="HOGENOM" id="CLU_018589_1_0_1"/>
<reference evidence="4" key="1">
    <citation type="submission" date="2010-07" db="EMBL/GenBank/DDBJ databases">
        <title>The genome sequence of Gaeumannomyces graminis var. tritici strain R3-111a-1.</title>
        <authorList>
            <consortium name="The Broad Institute Genome Sequencing Platform"/>
            <person name="Ma L.-J."/>
            <person name="Dead R."/>
            <person name="Young S."/>
            <person name="Zeng Q."/>
            <person name="Koehrsen M."/>
            <person name="Alvarado L."/>
            <person name="Berlin A."/>
            <person name="Chapman S.B."/>
            <person name="Chen Z."/>
            <person name="Freedman E."/>
            <person name="Gellesch M."/>
            <person name="Goldberg J."/>
            <person name="Griggs A."/>
            <person name="Gujja S."/>
            <person name="Heilman E.R."/>
            <person name="Heiman D."/>
            <person name="Hepburn T."/>
            <person name="Howarth C."/>
            <person name="Jen D."/>
            <person name="Larson L."/>
            <person name="Mehta T."/>
            <person name="Neiman D."/>
            <person name="Pearson M."/>
            <person name="Roberts A."/>
            <person name="Saif S."/>
            <person name="Shea T."/>
            <person name="Shenoy N."/>
            <person name="Sisk P."/>
            <person name="Stolte C."/>
            <person name="Sykes S."/>
            <person name="Walk T."/>
            <person name="White J."/>
            <person name="Yandava C."/>
            <person name="Haas B."/>
            <person name="Nusbaum C."/>
            <person name="Birren B."/>
        </authorList>
    </citation>
    <scope>NUCLEOTIDE SEQUENCE [LARGE SCALE GENOMIC DNA]</scope>
    <source>
        <strain evidence="4">R3-111a-1</strain>
    </source>
</reference>
<dbReference type="Proteomes" id="UP000006039">
    <property type="component" value="Unassembled WGS sequence"/>
</dbReference>
<dbReference type="OrthoDB" id="5405297at2759"/>
<accession>J3NGC3</accession>
<dbReference type="Gene3D" id="1.20.1280.50">
    <property type="match status" value="1"/>
</dbReference>
<dbReference type="Gene3D" id="3.80.10.10">
    <property type="entry name" value="Ribonuclease Inhibitor"/>
    <property type="match status" value="1"/>
</dbReference>
<gene>
    <name evidence="3" type="primary">20340772</name>
    <name evidence="2" type="ORF">GGTG_00314</name>
</gene>
<proteinExistence type="predicted"/>
<dbReference type="SUPFAM" id="SSF52047">
    <property type="entry name" value="RNI-like"/>
    <property type="match status" value="1"/>
</dbReference>
<reference evidence="2" key="2">
    <citation type="submission" date="2010-07" db="EMBL/GenBank/DDBJ databases">
        <authorList>
            <consortium name="The Broad Institute Genome Sequencing Platform"/>
            <consortium name="Broad Institute Genome Sequencing Center for Infectious Disease"/>
            <person name="Ma L.-J."/>
            <person name="Dead R."/>
            <person name="Young S."/>
            <person name="Zeng Q."/>
            <person name="Koehrsen M."/>
            <person name="Alvarado L."/>
            <person name="Berlin A."/>
            <person name="Chapman S.B."/>
            <person name="Chen Z."/>
            <person name="Freedman E."/>
            <person name="Gellesch M."/>
            <person name="Goldberg J."/>
            <person name="Griggs A."/>
            <person name="Gujja S."/>
            <person name="Heilman E.R."/>
            <person name="Heiman D."/>
            <person name="Hepburn T."/>
            <person name="Howarth C."/>
            <person name="Jen D."/>
            <person name="Larson L."/>
            <person name="Mehta T."/>
            <person name="Neiman D."/>
            <person name="Pearson M."/>
            <person name="Roberts A."/>
            <person name="Saif S."/>
            <person name="Shea T."/>
            <person name="Shenoy N."/>
            <person name="Sisk P."/>
            <person name="Stolte C."/>
            <person name="Sykes S."/>
            <person name="Walk T."/>
            <person name="White J."/>
            <person name="Yandava C."/>
            <person name="Haas B."/>
            <person name="Nusbaum C."/>
            <person name="Birren B."/>
        </authorList>
    </citation>
    <scope>NUCLEOTIDE SEQUENCE</scope>
    <source>
        <strain evidence="2">R3-111a-1</strain>
    </source>
</reference>
<dbReference type="InterPro" id="IPR032675">
    <property type="entry name" value="LRR_dom_sf"/>
</dbReference>
<feature type="compositionally biased region" description="Basic and acidic residues" evidence="1">
    <location>
        <begin position="683"/>
        <end position="694"/>
    </location>
</feature>
<feature type="region of interest" description="Disordered" evidence="1">
    <location>
        <begin position="629"/>
        <end position="694"/>
    </location>
</feature>
<dbReference type="VEuPathDB" id="FungiDB:GGTG_00314"/>
<name>J3NGC3_GAET3</name>
<dbReference type="AlphaFoldDB" id="J3NGC3"/>
<dbReference type="EnsemblFungi" id="EJT80313">
    <property type="protein sequence ID" value="EJT80313"/>
    <property type="gene ID" value="GGTG_00314"/>
</dbReference>
<reference evidence="3" key="5">
    <citation type="submission" date="2018-04" db="UniProtKB">
        <authorList>
            <consortium name="EnsemblFungi"/>
        </authorList>
    </citation>
    <scope>IDENTIFICATION</scope>
    <source>
        <strain evidence="3">R3-111a-1</strain>
    </source>
</reference>
<dbReference type="GeneID" id="20340772"/>
<reference evidence="3" key="4">
    <citation type="journal article" date="2015" name="G3 (Bethesda)">
        <title>Genome sequences of three phytopathogenic species of the Magnaporthaceae family of fungi.</title>
        <authorList>
            <person name="Okagaki L.H."/>
            <person name="Nunes C.C."/>
            <person name="Sailsbery J."/>
            <person name="Clay B."/>
            <person name="Brown D."/>
            <person name="John T."/>
            <person name="Oh Y."/>
            <person name="Young N."/>
            <person name="Fitzgerald M."/>
            <person name="Haas B.J."/>
            <person name="Zeng Q."/>
            <person name="Young S."/>
            <person name="Adiconis X."/>
            <person name="Fan L."/>
            <person name="Levin J.Z."/>
            <person name="Mitchell T.K."/>
            <person name="Okubara P.A."/>
            <person name="Farman M.L."/>
            <person name="Kohn L.M."/>
            <person name="Birren B."/>
            <person name="Ma L.-J."/>
            <person name="Dean R.A."/>
        </authorList>
    </citation>
    <scope>NUCLEOTIDE SEQUENCE</scope>
    <source>
        <strain evidence="3">R3-111a-1</strain>
    </source>
</reference>
<evidence type="ECO:0000313" key="3">
    <source>
        <dbReference type="EnsemblFungi" id="EJT80313"/>
    </source>
</evidence>
<dbReference type="RefSeq" id="XP_009216322.1">
    <property type="nucleotide sequence ID" value="XM_009218058.1"/>
</dbReference>
<evidence type="ECO:0000313" key="4">
    <source>
        <dbReference type="Proteomes" id="UP000006039"/>
    </source>
</evidence>
<keyword evidence="4" id="KW-1185">Reference proteome</keyword>
<dbReference type="eggNOG" id="ENOG502QR16">
    <property type="taxonomic scope" value="Eukaryota"/>
</dbReference>
<reference evidence="2" key="3">
    <citation type="submission" date="2010-09" db="EMBL/GenBank/DDBJ databases">
        <title>Annotation of Gaeumannomyces graminis var. tritici R3-111a-1.</title>
        <authorList>
            <consortium name="The Broad Institute Genome Sequencing Platform"/>
            <person name="Ma L.-J."/>
            <person name="Dead R."/>
            <person name="Young S.K."/>
            <person name="Zeng Q."/>
            <person name="Gargeya S."/>
            <person name="Fitzgerald M."/>
            <person name="Haas B."/>
            <person name="Abouelleil A."/>
            <person name="Alvarado L."/>
            <person name="Arachchi H.M."/>
            <person name="Berlin A."/>
            <person name="Brown A."/>
            <person name="Chapman S.B."/>
            <person name="Chen Z."/>
            <person name="Dunbar C."/>
            <person name="Freedman E."/>
            <person name="Gearin G."/>
            <person name="Gellesch M."/>
            <person name="Goldberg J."/>
            <person name="Griggs A."/>
            <person name="Gujja S."/>
            <person name="Heiman D."/>
            <person name="Howarth C."/>
            <person name="Larson L."/>
            <person name="Lui A."/>
            <person name="MacDonald P.J.P."/>
            <person name="Mehta T."/>
            <person name="Montmayeur A."/>
            <person name="Murphy C."/>
            <person name="Neiman D."/>
            <person name="Pearson M."/>
            <person name="Priest M."/>
            <person name="Roberts A."/>
            <person name="Saif S."/>
            <person name="Shea T."/>
            <person name="Shenoy N."/>
            <person name="Sisk P."/>
            <person name="Stolte C."/>
            <person name="Sykes S."/>
            <person name="Yandava C."/>
            <person name="Wortman J."/>
            <person name="Nusbaum C."/>
            <person name="Birren B."/>
        </authorList>
    </citation>
    <scope>NUCLEOTIDE SEQUENCE</scope>
    <source>
        <strain evidence="2">R3-111a-1</strain>
    </source>
</reference>
<evidence type="ECO:0000256" key="1">
    <source>
        <dbReference type="SAM" id="MobiDB-lite"/>
    </source>
</evidence>